<dbReference type="Pfam" id="PF18741">
    <property type="entry name" value="MTES_1575"/>
    <property type="match status" value="1"/>
</dbReference>
<dbReference type="SUPFAM" id="SSF52980">
    <property type="entry name" value="Restriction endonuclease-like"/>
    <property type="match status" value="1"/>
</dbReference>
<proteinExistence type="predicted"/>
<dbReference type="InterPro" id="IPR011335">
    <property type="entry name" value="Restrct_endonuc-II-like"/>
</dbReference>
<protein>
    <submittedName>
        <fullName evidence="2">Endonuclease domain-containing protein</fullName>
    </submittedName>
</protein>
<dbReference type="InterPro" id="IPR047216">
    <property type="entry name" value="Endonuclease_DUF559_bact"/>
</dbReference>
<dbReference type="RefSeq" id="WP_255232578.1">
    <property type="nucleotide sequence ID" value="NZ_CP090615.1"/>
</dbReference>
<reference evidence="2" key="1">
    <citation type="submission" date="2022-01" db="EMBL/GenBank/DDBJ databases">
        <title>Alginate degradation mechanism of Vibrio pelagius WXL662.</title>
        <authorList>
            <person name="He X."/>
        </authorList>
    </citation>
    <scope>NUCLEOTIDE SEQUENCE</scope>
    <source>
        <strain evidence="2">WXL662</strain>
    </source>
</reference>
<dbReference type="EMBL" id="CP090615">
    <property type="protein sequence ID" value="UTT86839.1"/>
    <property type="molecule type" value="Genomic_DNA"/>
</dbReference>
<keyword evidence="2" id="KW-0540">Nuclease</keyword>
<dbReference type="Proteomes" id="UP001059120">
    <property type="component" value="Chromosome 2"/>
</dbReference>
<gene>
    <name evidence="2" type="ORF">LZI70_15545</name>
</gene>
<evidence type="ECO:0000313" key="2">
    <source>
        <dbReference type="EMBL" id="UTT86839.1"/>
    </source>
</evidence>
<sequence length="326" mass="37424">MKPLSYIVVKENMDGSKDYILFSRRVGNIILSPSCKPPFCKNIPCFGCLADVMKIGSLDNLQPVLNHDTKKIFDESTLVYPLFEQGDFFAEGIARDNHFNQKYEGGITWADLDHLFTPIQAFLKVIKEQDETFTHVFLSDNFSEQVISRGCKAGRCPCVGCKIVDMVYFDEYGNPQPVVDRKLVRIDEQGTTYMPIYDGADIISKFLSGDPSLIQEFSKGIFDSPLEEMFYKLAQLDLHLYPQYRVGKYRLDFALVEQRIAIELDGHEYHKTKYQRTHDAKRDRWLYGQGWSVLRFTGTEIYKDLTGCINEICSLAGIERVSKTYG</sequence>
<accession>A0ABY5G9H4</accession>
<keyword evidence="3" id="KW-1185">Reference proteome</keyword>
<keyword evidence="2" id="KW-0255">Endonuclease</keyword>
<evidence type="ECO:0000313" key="3">
    <source>
        <dbReference type="Proteomes" id="UP001059120"/>
    </source>
</evidence>
<dbReference type="InterPro" id="IPR049468">
    <property type="entry name" value="Restrct_endonuc-II-like_dom"/>
</dbReference>
<organism evidence="2 3">
    <name type="scientific">Vibrio pelagius</name>
    <dbReference type="NCBI Taxonomy" id="28169"/>
    <lineage>
        <taxon>Bacteria</taxon>
        <taxon>Pseudomonadati</taxon>
        <taxon>Pseudomonadota</taxon>
        <taxon>Gammaproteobacteria</taxon>
        <taxon>Vibrionales</taxon>
        <taxon>Vibrionaceae</taxon>
        <taxon>Vibrio</taxon>
    </lineage>
</organism>
<dbReference type="PANTHER" id="PTHR38590:SF1">
    <property type="entry name" value="BLL0828 PROTEIN"/>
    <property type="match status" value="1"/>
</dbReference>
<dbReference type="Gene3D" id="3.40.960.10">
    <property type="entry name" value="VSR Endonuclease"/>
    <property type="match status" value="1"/>
</dbReference>
<feature type="domain" description="Restriction endonuclease type II-like" evidence="1">
    <location>
        <begin position="228"/>
        <end position="313"/>
    </location>
</feature>
<dbReference type="PANTHER" id="PTHR38590">
    <property type="entry name" value="BLL0828 PROTEIN"/>
    <property type="match status" value="1"/>
</dbReference>
<dbReference type="GO" id="GO:0004519">
    <property type="term" value="F:endonuclease activity"/>
    <property type="evidence" value="ECO:0007669"/>
    <property type="project" value="UniProtKB-KW"/>
</dbReference>
<name>A0ABY5G9H4_VIBPE</name>
<evidence type="ECO:0000259" key="1">
    <source>
        <dbReference type="Pfam" id="PF18741"/>
    </source>
</evidence>
<keyword evidence="2" id="KW-0378">Hydrolase</keyword>